<gene>
    <name evidence="3" type="ORF">F2Q69_00038933</name>
</gene>
<sequence>MGPAPENLQDLRVSDLISPLSAEWNSRSVRTLLPQYEDMINLLVPSALGMQDERAWLPEKSGEYTTKSGYALSKLHVTPRSPEDFSWKQCIWNVKCSPKLRHFLWKIKCNALSVGDSMKKRGLETDGTCKRCGDDETVLHVFLTCPFAMKVWDHAPALFKPSPAIVLSVTELLKHCLKMVNLPPSGLSQPLYPWILWNLWLSRNQILFEDKRFSEIETTNKAIKDCREWQLAQPLKPSTTPIKPPLPPRAQNNHDPTKNQIVCFSDGAWESATGRGGTGWILKNQTGLTLLQGSGHRRYIASALVAEALAMKDSISAAINVGSKDLLCLTDCKSLIDMVTGNSSVTSIQGILHDIGVMSRSLDSISFSFIPRTRNEAADRLAKAALVVSVIAHLV</sequence>
<dbReference type="InterPro" id="IPR044730">
    <property type="entry name" value="RNase_H-like_dom_plant"/>
</dbReference>
<evidence type="ECO:0000313" key="3">
    <source>
        <dbReference type="EMBL" id="KAF3598283.1"/>
    </source>
</evidence>
<dbReference type="InterPro" id="IPR002156">
    <property type="entry name" value="RNaseH_domain"/>
</dbReference>
<evidence type="ECO:0000313" key="4">
    <source>
        <dbReference type="Proteomes" id="UP000712600"/>
    </source>
</evidence>
<reference evidence="3" key="1">
    <citation type="submission" date="2019-12" db="EMBL/GenBank/DDBJ databases">
        <title>Genome sequencing and annotation of Brassica cretica.</title>
        <authorList>
            <person name="Studholme D.J."/>
            <person name="Sarris P."/>
        </authorList>
    </citation>
    <scope>NUCLEOTIDE SEQUENCE</scope>
    <source>
        <strain evidence="3">PFS-109/04</strain>
        <tissue evidence="3">Leaf</tissue>
    </source>
</reference>
<accession>A0A8S9SDN0</accession>
<dbReference type="Pfam" id="PF13966">
    <property type="entry name" value="zf-RVT"/>
    <property type="match status" value="1"/>
</dbReference>
<dbReference type="GO" id="GO:0003676">
    <property type="term" value="F:nucleic acid binding"/>
    <property type="evidence" value="ECO:0007669"/>
    <property type="project" value="InterPro"/>
</dbReference>
<dbReference type="InterPro" id="IPR036397">
    <property type="entry name" value="RNaseH_sf"/>
</dbReference>
<protein>
    <recommendedName>
        <fullName evidence="5">RNase H type-1 domain-containing protein</fullName>
    </recommendedName>
</protein>
<comment type="caution">
    <text evidence="3">The sequence shown here is derived from an EMBL/GenBank/DDBJ whole genome shotgun (WGS) entry which is preliminary data.</text>
</comment>
<evidence type="ECO:0000259" key="2">
    <source>
        <dbReference type="Pfam" id="PF13966"/>
    </source>
</evidence>
<organism evidence="3 4">
    <name type="scientific">Brassica cretica</name>
    <name type="common">Mustard</name>
    <dbReference type="NCBI Taxonomy" id="69181"/>
    <lineage>
        <taxon>Eukaryota</taxon>
        <taxon>Viridiplantae</taxon>
        <taxon>Streptophyta</taxon>
        <taxon>Embryophyta</taxon>
        <taxon>Tracheophyta</taxon>
        <taxon>Spermatophyta</taxon>
        <taxon>Magnoliopsida</taxon>
        <taxon>eudicotyledons</taxon>
        <taxon>Gunneridae</taxon>
        <taxon>Pentapetalae</taxon>
        <taxon>rosids</taxon>
        <taxon>malvids</taxon>
        <taxon>Brassicales</taxon>
        <taxon>Brassicaceae</taxon>
        <taxon>Brassiceae</taxon>
        <taxon>Brassica</taxon>
    </lineage>
</organism>
<dbReference type="GO" id="GO:0004523">
    <property type="term" value="F:RNA-DNA hybrid ribonuclease activity"/>
    <property type="evidence" value="ECO:0007669"/>
    <property type="project" value="InterPro"/>
</dbReference>
<feature type="domain" description="Reverse transcriptase zinc-binding" evidence="2">
    <location>
        <begin position="64"/>
        <end position="152"/>
    </location>
</feature>
<dbReference type="CDD" id="cd06222">
    <property type="entry name" value="RNase_H_like"/>
    <property type="match status" value="1"/>
</dbReference>
<dbReference type="InterPro" id="IPR012337">
    <property type="entry name" value="RNaseH-like_sf"/>
</dbReference>
<dbReference type="Proteomes" id="UP000712600">
    <property type="component" value="Unassembled WGS sequence"/>
</dbReference>
<evidence type="ECO:0000259" key="1">
    <source>
        <dbReference type="Pfam" id="PF13456"/>
    </source>
</evidence>
<dbReference type="InterPro" id="IPR052929">
    <property type="entry name" value="RNase_H-like_EbsB-rel"/>
</dbReference>
<evidence type="ECO:0008006" key="5">
    <source>
        <dbReference type="Google" id="ProtNLM"/>
    </source>
</evidence>
<feature type="domain" description="RNase H type-1" evidence="1">
    <location>
        <begin position="265"/>
        <end position="385"/>
    </location>
</feature>
<proteinExistence type="predicted"/>
<name>A0A8S9SDN0_BRACR</name>
<dbReference type="PANTHER" id="PTHR47074">
    <property type="entry name" value="BNAC02G40300D PROTEIN"/>
    <property type="match status" value="1"/>
</dbReference>
<dbReference type="Pfam" id="PF13456">
    <property type="entry name" value="RVT_3"/>
    <property type="match status" value="1"/>
</dbReference>
<dbReference type="Gene3D" id="3.30.420.10">
    <property type="entry name" value="Ribonuclease H-like superfamily/Ribonuclease H"/>
    <property type="match status" value="1"/>
</dbReference>
<dbReference type="EMBL" id="QGKX02000004">
    <property type="protein sequence ID" value="KAF3598283.1"/>
    <property type="molecule type" value="Genomic_DNA"/>
</dbReference>
<dbReference type="PANTHER" id="PTHR47074:SF49">
    <property type="entry name" value="POLYNUCLEOTIDYL TRANSFERASE, RIBONUCLEASE H-LIKE SUPERFAMILY PROTEIN"/>
    <property type="match status" value="1"/>
</dbReference>
<dbReference type="AlphaFoldDB" id="A0A8S9SDN0"/>
<dbReference type="SUPFAM" id="SSF53098">
    <property type="entry name" value="Ribonuclease H-like"/>
    <property type="match status" value="1"/>
</dbReference>
<dbReference type="InterPro" id="IPR026960">
    <property type="entry name" value="RVT-Znf"/>
</dbReference>